<keyword evidence="1" id="KW-1133">Transmembrane helix</keyword>
<sequence length="289" mass="31628">MAAPQALVNANADAHNTMEPEKDFPHSLPLLTRLRLRFTSDIDSKWGDLVLLGCFYTTGMVDAVAFNTWNCFVGMQTGNTVFAGLGVSHLPDNVPRYTWTKSLVAILSFCVGAFFFSRWHRTFGPLKRWVIMSSFFIQMSFMIITASLISARVVGKSEETADEGTNDGMSDFPWHELCPIALLAFQSAGQIVAGRMLKYNALPTVVLTSLFCDLMSDPDLFTAGLLQDPDRNRRATGAVLLFAGATVSGALIKTSVGYSGALWIATGIKGVMVLAWLVWSPKKSPQGQR</sequence>
<feature type="transmembrane region" description="Helical" evidence="1">
    <location>
        <begin position="99"/>
        <end position="117"/>
    </location>
</feature>
<keyword evidence="1" id="KW-0472">Membrane</keyword>
<dbReference type="PANTHER" id="PTHR37488:SF1">
    <property type="entry name" value="DUF1275 DOMAIN PROTEIN"/>
    <property type="match status" value="1"/>
</dbReference>
<dbReference type="HOGENOM" id="CLU_061825_0_0_1"/>
<feature type="transmembrane region" description="Helical" evidence="1">
    <location>
        <begin position="129"/>
        <end position="154"/>
    </location>
</feature>
<evidence type="ECO:0000313" key="3">
    <source>
        <dbReference type="Proteomes" id="UP000053599"/>
    </source>
</evidence>
<evidence type="ECO:0000256" key="1">
    <source>
        <dbReference type="SAM" id="Phobius"/>
    </source>
</evidence>
<dbReference type="AlphaFoldDB" id="A0A0D1YXK4"/>
<accession>A0A0D1YXK4</accession>
<dbReference type="PANTHER" id="PTHR37488">
    <property type="entry name" value="DUF1275 DOMAIN-CONTAINING PROTEIN"/>
    <property type="match status" value="1"/>
</dbReference>
<evidence type="ECO:0000313" key="2">
    <source>
        <dbReference type="EMBL" id="KIV86304.1"/>
    </source>
</evidence>
<name>A0A0D1YXK4_9EURO</name>
<feature type="transmembrane region" description="Helical" evidence="1">
    <location>
        <begin position="235"/>
        <end position="252"/>
    </location>
</feature>
<dbReference type="EMBL" id="KN846951">
    <property type="protein sequence ID" value="KIV86304.1"/>
    <property type="molecule type" value="Genomic_DNA"/>
</dbReference>
<proteinExistence type="predicted"/>
<protein>
    <recommendedName>
        <fullName evidence="4">DUF1275 domain protein</fullName>
    </recommendedName>
</protein>
<dbReference type="Proteomes" id="UP000053599">
    <property type="component" value="Unassembled WGS sequence"/>
</dbReference>
<evidence type="ECO:0008006" key="4">
    <source>
        <dbReference type="Google" id="ProtNLM"/>
    </source>
</evidence>
<dbReference type="Pfam" id="PF06912">
    <property type="entry name" value="DUF1275"/>
    <property type="match status" value="1"/>
</dbReference>
<keyword evidence="1" id="KW-0812">Transmembrane</keyword>
<dbReference type="InterPro" id="IPR010699">
    <property type="entry name" value="DUF1275"/>
</dbReference>
<gene>
    <name evidence="2" type="ORF">PV11_01922</name>
</gene>
<reference evidence="2 3" key="1">
    <citation type="submission" date="2015-01" db="EMBL/GenBank/DDBJ databases">
        <title>The Genome Sequence of Exophiala sideris CBS121828.</title>
        <authorList>
            <consortium name="The Broad Institute Genomics Platform"/>
            <person name="Cuomo C."/>
            <person name="de Hoog S."/>
            <person name="Gorbushina A."/>
            <person name="Stielow B."/>
            <person name="Teixiera M."/>
            <person name="Abouelleil A."/>
            <person name="Chapman S.B."/>
            <person name="Priest M."/>
            <person name="Young S.K."/>
            <person name="Wortman J."/>
            <person name="Nusbaum C."/>
            <person name="Birren B."/>
        </authorList>
    </citation>
    <scope>NUCLEOTIDE SEQUENCE [LARGE SCALE GENOMIC DNA]</scope>
    <source>
        <strain evidence="2 3">CBS 121828</strain>
    </source>
</reference>
<feature type="transmembrane region" description="Helical" evidence="1">
    <location>
        <begin position="258"/>
        <end position="279"/>
    </location>
</feature>
<dbReference type="OrthoDB" id="5288586at2759"/>
<organism evidence="2 3">
    <name type="scientific">Exophiala sideris</name>
    <dbReference type="NCBI Taxonomy" id="1016849"/>
    <lineage>
        <taxon>Eukaryota</taxon>
        <taxon>Fungi</taxon>
        <taxon>Dikarya</taxon>
        <taxon>Ascomycota</taxon>
        <taxon>Pezizomycotina</taxon>
        <taxon>Eurotiomycetes</taxon>
        <taxon>Chaetothyriomycetidae</taxon>
        <taxon>Chaetothyriales</taxon>
        <taxon>Herpotrichiellaceae</taxon>
        <taxon>Exophiala</taxon>
    </lineage>
</organism>